<keyword evidence="2" id="KW-1185">Reference proteome</keyword>
<sequence length="88" mass="10006">MNVIHRLDIKKKKSREDEINCGRRAITYRALPFAGPILVCRHDVRHPRPIVRANLYESALTQMTTAGQWMEIYGDGPPEARPGSAVYT</sequence>
<comment type="caution">
    <text evidence="1">The sequence shown here is derived from an EMBL/GenBank/DDBJ whole genome shotgun (WGS) entry which is preliminary data.</text>
</comment>
<accession>A0A4C1ZX69</accession>
<gene>
    <name evidence="1" type="ORF">EVAR_66244_1</name>
</gene>
<dbReference type="AlphaFoldDB" id="A0A4C1ZX69"/>
<name>A0A4C1ZX69_EUMVA</name>
<protein>
    <submittedName>
        <fullName evidence="1">Uncharacterized protein</fullName>
    </submittedName>
</protein>
<dbReference type="Proteomes" id="UP000299102">
    <property type="component" value="Unassembled WGS sequence"/>
</dbReference>
<reference evidence="1 2" key="1">
    <citation type="journal article" date="2019" name="Commun. Biol.">
        <title>The bagworm genome reveals a unique fibroin gene that provides high tensile strength.</title>
        <authorList>
            <person name="Kono N."/>
            <person name="Nakamura H."/>
            <person name="Ohtoshi R."/>
            <person name="Tomita M."/>
            <person name="Numata K."/>
            <person name="Arakawa K."/>
        </authorList>
    </citation>
    <scope>NUCLEOTIDE SEQUENCE [LARGE SCALE GENOMIC DNA]</scope>
</reference>
<proteinExistence type="predicted"/>
<dbReference type="EMBL" id="BGZK01002238">
    <property type="protein sequence ID" value="GBP92092.1"/>
    <property type="molecule type" value="Genomic_DNA"/>
</dbReference>
<evidence type="ECO:0000313" key="2">
    <source>
        <dbReference type="Proteomes" id="UP000299102"/>
    </source>
</evidence>
<organism evidence="1 2">
    <name type="scientific">Eumeta variegata</name>
    <name type="common">Bagworm moth</name>
    <name type="synonym">Eumeta japonica</name>
    <dbReference type="NCBI Taxonomy" id="151549"/>
    <lineage>
        <taxon>Eukaryota</taxon>
        <taxon>Metazoa</taxon>
        <taxon>Ecdysozoa</taxon>
        <taxon>Arthropoda</taxon>
        <taxon>Hexapoda</taxon>
        <taxon>Insecta</taxon>
        <taxon>Pterygota</taxon>
        <taxon>Neoptera</taxon>
        <taxon>Endopterygota</taxon>
        <taxon>Lepidoptera</taxon>
        <taxon>Glossata</taxon>
        <taxon>Ditrysia</taxon>
        <taxon>Tineoidea</taxon>
        <taxon>Psychidae</taxon>
        <taxon>Oiketicinae</taxon>
        <taxon>Eumeta</taxon>
    </lineage>
</organism>
<evidence type="ECO:0000313" key="1">
    <source>
        <dbReference type="EMBL" id="GBP92092.1"/>
    </source>
</evidence>